<feature type="compositionally biased region" description="Basic and acidic residues" evidence="1">
    <location>
        <begin position="204"/>
        <end position="220"/>
    </location>
</feature>
<keyword evidence="2" id="KW-0812">Transmembrane</keyword>
<name>A0ABT1JIA2_ACTCY</name>
<keyword evidence="2" id="KW-0472">Membrane</keyword>
<accession>A0ABT1JIA2</accession>
<reference evidence="3 4" key="1">
    <citation type="submission" date="2022-06" db="EMBL/GenBank/DDBJ databases">
        <title>Genomic Encyclopedia of Type Strains, Phase I: the one thousand microbial genomes (KMG-I) project.</title>
        <authorList>
            <person name="Kyrpides N."/>
        </authorList>
    </citation>
    <scope>NUCLEOTIDE SEQUENCE [LARGE SCALE GENOMIC DNA]</scope>
    <source>
        <strain evidence="3 4">DSM 43889</strain>
    </source>
</reference>
<proteinExistence type="predicted"/>
<evidence type="ECO:0000256" key="2">
    <source>
        <dbReference type="SAM" id="Phobius"/>
    </source>
</evidence>
<evidence type="ECO:0000313" key="4">
    <source>
        <dbReference type="Proteomes" id="UP000791080"/>
    </source>
</evidence>
<evidence type="ECO:0000313" key="3">
    <source>
        <dbReference type="EMBL" id="MCP2332232.1"/>
    </source>
</evidence>
<feature type="region of interest" description="Disordered" evidence="1">
    <location>
        <begin position="135"/>
        <end position="290"/>
    </location>
</feature>
<keyword evidence="2" id="KW-1133">Transmembrane helix</keyword>
<evidence type="ECO:0000256" key="1">
    <source>
        <dbReference type="SAM" id="MobiDB-lite"/>
    </source>
</evidence>
<feature type="transmembrane region" description="Helical" evidence="2">
    <location>
        <begin position="104"/>
        <end position="123"/>
    </location>
</feature>
<organism evidence="3 4">
    <name type="scientific">Actinoalloteichus caeruleus DSM 43889</name>
    <dbReference type="NCBI Taxonomy" id="1120930"/>
    <lineage>
        <taxon>Bacteria</taxon>
        <taxon>Bacillati</taxon>
        <taxon>Actinomycetota</taxon>
        <taxon>Actinomycetes</taxon>
        <taxon>Pseudonocardiales</taxon>
        <taxon>Pseudonocardiaceae</taxon>
        <taxon>Actinoalloteichus</taxon>
        <taxon>Actinoalloteichus cyanogriseus</taxon>
    </lineage>
</organism>
<dbReference type="Proteomes" id="UP000791080">
    <property type="component" value="Unassembled WGS sequence"/>
</dbReference>
<protein>
    <submittedName>
        <fullName evidence="3">Uncharacterized protein</fullName>
    </submittedName>
</protein>
<comment type="caution">
    <text evidence="3">The sequence shown here is derived from an EMBL/GenBank/DDBJ whole genome shotgun (WGS) entry which is preliminary data.</text>
</comment>
<sequence length="290" mass="29449">MIAMGVLGLAVVFAATRILPLNAGTGELRETTATVLVSGECAADENDKVMFTVDGEQHVADLEACGHHEERELDVEVVRLGSGQYRVWLAGTSPAGVGETNDRVSAVLLTIAAVGGAGLAFLLRQTTRDIRRMRARRAGGATPAPGPTGRGKRGLGAAGQVPTARAGTPDATQDPPGEDSAYREGWGLGSGASGQDPPRSDTGGARDPETPPGGLDDHRGQAPAGTAFFAPVDHEPTPAGPSTGTAFFPPVGAGESDTGARGQEGTAFFPPADGARPEGPPPEPPPGTPR</sequence>
<feature type="compositionally biased region" description="Pro residues" evidence="1">
    <location>
        <begin position="278"/>
        <end position="290"/>
    </location>
</feature>
<keyword evidence="4" id="KW-1185">Reference proteome</keyword>
<gene>
    <name evidence="3" type="ORF">G443_002502</name>
</gene>
<dbReference type="EMBL" id="AUBJ02000001">
    <property type="protein sequence ID" value="MCP2332232.1"/>
    <property type="molecule type" value="Genomic_DNA"/>
</dbReference>